<dbReference type="SUPFAM" id="SSF52317">
    <property type="entry name" value="Class I glutamine amidotransferase-like"/>
    <property type="match status" value="1"/>
</dbReference>
<name>A0ABV3GSS4_MICGL</name>
<dbReference type="Proteomes" id="UP001551675">
    <property type="component" value="Unassembled WGS sequence"/>
</dbReference>
<dbReference type="PANTHER" id="PTHR43235">
    <property type="entry name" value="GLUTAMINE AMIDOTRANSFERASE PB2B2.05-RELATED"/>
    <property type="match status" value="1"/>
</dbReference>
<accession>A0ABV3GSS4</accession>
<dbReference type="InterPro" id="IPR029062">
    <property type="entry name" value="Class_I_gatase-like"/>
</dbReference>
<dbReference type="GO" id="GO:0016787">
    <property type="term" value="F:hydrolase activity"/>
    <property type="evidence" value="ECO:0007669"/>
    <property type="project" value="UniProtKB-KW"/>
</dbReference>
<sequence length="276" mass="29189">MTTITDAEAAPVVLRSEVDPGLPRPARPGAHIAVLVSLNFPDLTDPVADLVRRFTRTALRTLVEAGATYELFDTSEPSSSPERAAEADGVLLLGGGDIDGAMYGCPGVTAPNSYGVDARADRDSVAAVHAAVAAGRPVLGICRGSQLINVAFGGTILPDIEDYRLHRGGPGEPMFLDERVSVIEGTRLMELTGGRDLVVRSGHHQAVDRLGDGLRVAARALDGLVEAVEHTRHWVVGVQWHPEDPDGPPADRDRLFRGFVGAAARGVARTGSEERS</sequence>
<dbReference type="PANTHER" id="PTHR43235:SF1">
    <property type="entry name" value="GLUTAMINE AMIDOTRANSFERASE PB2B2.05-RELATED"/>
    <property type="match status" value="1"/>
</dbReference>
<comment type="caution">
    <text evidence="1">The sequence shown here is derived from an EMBL/GenBank/DDBJ whole genome shotgun (WGS) entry which is preliminary data.</text>
</comment>
<evidence type="ECO:0000313" key="1">
    <source>
        <dbReference type="EMBL" id="MEV0974678.1"/>
    </source>
</evidence>
<dbReference type="RefSeq" id="WP_358141589.1">
    <property type="nucleotide sequence ID" value="NZ_JBFALK010000033.1"/>
</dbReference>
<gene>
    <name evidence="1" type="ORF">AB0I59_39320</name>
</gene>
<dbReference type="Gene3D" id="3.40.50.880">
    <property type="match status" value="1"/>
</dbReference>
<proteinExistence type="predicted"/>
<dbReference type="InterPro" id="IPR044668">
    <property type="entry name" value="PuuD-like"/>
</dbReference>
<organism evidence="1 2">
    <name type="scientific">Microtetraspora glauca</name>
    <dbReference type="NCBI Taxonomy" id="1996"/>
    <lineage>
        <taxon>Bacteria</taxon>
        <taxon>Bacillati</taxon>
        <taxon>Actinomycetota</taxon>
        <taxon>Actinomycetes</taxon>
        <taxon>Streptosporangiales</taxon>
        <taxon>Streptosporangiaceae</taxon>
        <taxon>Microtetraspora</taxon>
    </lineage>
</organism>
<keyword evidence="1" id="KW-0378">Hydrolase</keyword>
<protein>
    <submittedName>
        <fullName evidence="1">Gamma-glutamyl-gamma-aminobutyrate hydrolase family protein</fullName>
    </submittedName>
</protein>
<keyword evidence="2" id="KW-1185">Reference proteome</keyword>
<reference evidence="1 2" key="1">
    <citation type="submission" date="2024-06" db="EMBL/GenBank/DDBJ databases">
        <title>The Natural Products Discovery Center: Release of the First 8490 Sequenced Strains for Exploring Actinobacteria Biosynthetic Diversity.</title>
        <authorList>
            <person name="Kalkreuter E."/>
            <person name="Kautsar S.A."/>
            <person name="Yang D."/>
            <person name="Bader C.D."/>
            <person name="Teijaro C.N."/>
            <person name="Fluegel L."/>
            <person name="Davis C.M."/>
            <person name="Simpson J.R."/>
            <person name="Lauterbach L."/>
            <person name="Steele A.D."/>
            <person name="Gui C."/>
            <person name="Meng S."/>
            <person name="Li G."/>
            <person name="Viehrig K."/>
            <person name="Ye F."/>
            <person name="Su P."/>
            <person name="Kiefer A.F."/>
            <person name="Nichols A."/>
            <person name="Cepeda A.J."/>
            <person name="Yan W."/>
            <person name="Fan B."/>
            <person name="Jiang Y."/>
            <person name="Adhikari A."/>
            <person name="Zheng C.-J."/>
            <person name="Schuster L."/>
            <person name="Cowan T.M."/>
            <person name="Smanski M.J."/>
            <person name="Chevrette M.G."/>
            <person name="De Carvalho L.P.S."/>
            <person name="Shen B."/>
        </authorList>
    </citation>
    <scope>NUCLEOTIDE SEQUENCE [LARGE SCALE GENOMIC DNA]</scope>
    <source>
        <strain evidence="1 2">NPDC050100</strain>
    </source>
</reference>
<dbReference type="InterPro" id="IPR011697">
    <property type="entry name" value="Peptidase_C26"/>
</dbReference>
<dbReference type="PROSITE" id="PS51273">
    <property type="entry name" value="GATASE_TYPE_1"/>
    <property type="match status" value="1"/>
</dbReference>
<dbReference type="EMBL" id="JBFALK010000033">
    <property type="protein sequence ID" value="MEV0974678.1"/>
    <property type="molecule type" value="Genomic_DNA"/>
</dbReference>
<dbReference type="Pfam" id="PF07722">
    <property type="entry name" value="Peptidase_C26"/>
    <property type="match status" value="1"/>
</dbReference>
<evidence type="ECO:0000313" key="2">
    <source>
        <dbReference type="Proteomes" id="UP001551675"/>
    </source>
</evidence>